<evidence type="ECO:0000259" key="3">
    <source>
        <dbReference type="Pfam" id="PF01478"/>
    </source>
</evidence>
<dbReference type="RefSeq" id="WP_013138836.1">
    <property type="nucleotide sequence ID" value="NC_014168.1"/>
</dbReference>
<name>D6Z8V3_SEGRD</name>
<protein>
    <submittedName>
        <fullName evidence="4">Peptidase A24A prepilin type IV</fullName>
    </submittedName>
</protein>
<dbReference type="InterPro" id="IPR000045">
    <property type="entry name" value="Prepilin_IV_endopep_pep"/>
</dbReference>
<dbReference type="STRING" id="640132.Srot_1925"/>
<dbReference type="KEGG" id="srt:Srot_1925"/>
<feature type="domain" description="Prepilin type IV endopeptidase peptidase" evidence="3">
    <location>
        <begin position="58"/>
        <end position="161"/>
    </location>
</feature>
<dbReference type="Pfam" id="PF01478">
    <property type="entry name" value="Peptidase_A24"/>
    <property type="match status" value="1"/>
</dbReference>
<dbReference type="GO" id="GO:0005886">
    <property type="term" value="C:plasma membrane"/>
    <property type="evidence" value="ECO:0007669"/>
    <property type="project" value="TreeGrafter"/>
</dbReference>
<keyword evidence="2" id="KW-0472">Membrane</keyword>
<dbReference type="GO" id="GO:0006465">
    <property type="term" value="P:signal peptide processing"/>
    <property type="evidence" value="ECO:0007669"/>
    <property type="project" value="TreeGrafter"/>
</dbReference>
<accession>D6Z8V3</accession>
<dbReference type="PANTHER" id="PTHR30487">
    <property type="entry name" value="TYPE 4 PREPILIN-LIKE PROTEINS LEADER PEPTIDE-PROCESSING ENZYME"/>
    <property type="match status" value="1"/>
</dbReference>
<evidence type="ECO:0000256" key="2">
    <source>
        <dbReference type="SAM" id="Phobius"/>
    </source>
</evidence>
<organism evidence="4 5">
    <name type="scientific">Segniliparus rotundus (strain ATCC BAA-972 / CDC 1076 / CIP 108378 / DSM 44985 / JCM 13578)</name>
    <dbReference type="NCBI Taxonomy" id="640132"/>
    <lineage>
        <taxon>Bacteria</taxon>
        <taxon>Bacillati</taxon>
        <taxon>Actinomycetota</taxon>
        <taxon>Actinomycetes</taxon>
        <taxon>Mycobacteriales</taxon>
        <taxon>Segniliparaceae</taxon>
        <taxon>Segniliparus</taxon>
    </lineage>
</organism>
<keyword evidence="2" id="KW-0812">Transmembrane</keyword>
<comment type="similarity">
    <text evidence="1">Belongs to the peptidase A24 family.</text>
</comment>
<evidence type="ECO:0000256" key="1">
    <source>
        <dbReference type="ARBA" id="ARBA00005801"/>
    </source>
</evidence>
<dbReference type="GO" id="GO:0004190">
    <property type="term" value="F:aspartic-type endopeptidase activity"/>
    <property type="evidence" value="ECO:0007669"/>
    <property type="project" value="InterPro"/>
</dbReference>
<dbReference type="OrthoDB" id="4428077at2"/>
<gene>
    <name evidence="4" type="ordered locus">Srot_1925</name>
</gene>
<evidence type="ECO:0000313" key="5">
    <source>
        <dbReference type="Proteomes" id="UP000002247"/>
    </source>
</evidence>
<sequence>MALFAILVLMALCGGLLAGRAGSKLLGGAVPRWWCETGCAVAFAPLPACGPAAFAAAAAAWWLCCLAVSDLAVRRLPNMLTASGAAAIVSSAFVLGRGSPACVGALCFSGAYFVIHLVSPASMGAGDVKLAFGLGALCAAVRPPAVLLVALLSSLFSALAAVIVLMRRQRSPPSTVAHGASMCLAAYVVLVPAVV</sequence>
<dbReference type="InterPro" id="IPR050882">
    <property type="entry name" value="Prepilin_peptidase/N-MTase"/>
</dbReference>
<keyword evidence="5" id="KW-1185">Reference proteome</keyword>
<reference evidence="4 5" key="1">
    <citation type="journal article" date="2010" name="Stand. Genomic Sci.">
        <title>Complete genome sequence of Segniliparus rotundus type strain (CDC 1076).</title>
        <authorList>
            <person name="Sikorski J."/>
            <person name="Lapidus A."/>
            <person name="Copeland A."/>
            <person name="Misra M."/>
            <person name="Glavina Del Rio T."/>
            <person name="Nolan M."/>
            <person name="Lucas S."/>
            <person name="Chen F."/>
            <person name="Tice H."/>
            <person name="Cheng J.F."/>
            <person name="Jando M."/>
            <person name="Schneider S."/>
            <person name="Bruce D."/>
            <person name="Goodwin L."/>
            <person name="Pitluck S."/>
            <person name="Liolios K."/>
            <person name="Mikhailova N."/>
            <person name="Pati A."/>
            <person name="Ivanova N."/>
            <person name="Mavromatis K."/>
            <person name="Chen A."/>
            <person name="Palaniappan K."/>
            <person name="Chertkov O."/>
            <person name="Land M."/>
            <person name="Hauser L."/>
            <person name="Chang Y.J."/>
            <person name="Jeffries C.D."/>
            <person name="Brettin T."/>
            <person name="Detter J.C."/>
            <person name="Han C."/>
            <person name="Rohde M."/>
            <person name="Goker M."/>
            <person name="Bristow J."/>
            <person name="Eisen J.A."/>
            <person name="Markowitz V."/>
            <person name="Hugenholtz P."/>
            <person name="Kyrpides N.C."/>
            <person name="Klenk H.P."/>
        </authorList>
    </citation>
    <scope>NUCLEOTIDE SEQUENCE [LARGE SCALE GENOMIC DNA]</scope>
    <source>
        <strain evidence="5">ATCC BAA-972 / CDC 1076 / CIP 108378 / DSM 44985 / JCM 13578</strain>
    </source>
</reference>
<dbReference type="eggNOG" id="COG1989">
    <property type="taxonomic scope" value="Bacteria"/>
</dbReference>
<dbReference type="PANTHER" id="PTHR30487:SF0">
    <property type="entry name" value="PREPILIN LEADER PEPTIDASE_N-METHYLTRANSFERASE-RELATED"/>
    <property type="match status" value="1"/>
</dbReference>
<dbReference type="HOGENOM" id="CLU_057101_11_0_11"/>
<dbReference type="Proteomes" id="UP000002247">
    <property type="component" value="Chromosome"/>
</dbReference>
<feature type="transmembrane region" description="Helical" evidence="2">
    <location>
        <begin position="85"/>
        <end position="115"/>
    </location>
</feature>
<proteinExistence type="inferred from homology"/>
<dbReference type="EMBL" id="CP001958">
    <property type="protein sequence ID" value="ADG98383.1"/>
    <property type="molecule type" value="Genomic_DNA"/>
</dbReference>
<dbReference type="AlphaFoldDB" id="D6Z8V3"/>
<dbReference type="Gene3D" id="1.20.120.1220">
    <property type="match status" value="1"/>
</dbReference>
<keyword evidence="2" id="KW-1133">Transmembrane helix</keyword>
<evidence type="ECO:0000313" key="4">
    <source>
        <dbReference type="EMBL" id="ADG98383.1"/>
    </source>
</evidence>
<feature type="transmembrane region" description="Helical" evidence="2">
    <location>
        <begin position="145"/>
        <end position="164"/>
    </location>
</feature>